<keyword evidence="1" id="KW-0488">Methylation</keyword>
<accession>A0A7J6F0L9</accession>
<dbReference type="PANTHER" id="PTHR45868:SF69">
    <property type="entry name" value="HEAVY METAL-ASSOCIATED ISOPRENYLATED PLANT PROTEIN 35"/>
    <property type="match status" value="1"/>
</dbReference>
<comment type="caution">
    <text evidence="9">The sequence shown here is derived from an EMBL/GenBank/DDBJ whole genome shotgun (WGS) entry which is preliminary data.</text>
</comment>
<evidence type="ECO:0000256" key="4">
    <source>
        <dbReference type="ARBA" id="ARBA00023289"/>
    </source>
</evidence>
<feature type="compositionally biased region" description="Polar residues" evidence="6">
    <location>
        <begin position="191"/>
        <end position="200"/>
    </location>
</feature>
<feature type="compositionally biased region" description="Basic and acidic residues" evidence="6">
    <location>
        <begin position="98"/>
        <end position="109"/>
    </location>
</feature>
<name>A0A7J6F0L9_CANSA</name>
<feature type="compositionally biased region" description="Basic and acidic residues" evidence="6">
    <location>
        <begin position="7"/>
        <end position="23"/>
    </location>
</feature>
<feature type="region of interest" description="Disordered" evidence="6">
    <location>
        <begin position="98"/>
        <end position="248"/>
    </location>
</feature>
<keyword evidence="2" id="KW-0479">Metal-binding</keyword>
<sequence>MATTETKTAEVKPEIKPEIKPEAKEVEKHSEPLKYKTWVLKVSIHCEGCKKKVKKILQNIDGVYKTDIDLKQQKVTVTGNVDSQTLIKKLVKTGKHAELWPDPKADSKGKKQGKGKNKEVVTVAKDDQESSEENNQGGDKENQTVKVEVVQDSSAKTTDACTVHVISEGSSPGKTGASGQVKEFKPDQHKQTVTVHTCSPSPVPEKKSGGEHEAPAESNNANGNAAAVAGTSGGGGKKKKKKGQNGNNVGISEVEQHASNAAPALTGSHIPYHVTTHIQGPGPIPVSANYSPPRHQEYQYPQHQSHYYYHERGAPVHGLSYSTTQPTSSYSAAYYPYSHTYMHQGPIIETESPPYDSDSYSPQPPDSFELFSDENPNSCSVM</sequence>
<feature type="compositionally biased region" description="Polar residues" evidence="6">
    <location>
        <begin position="151"/>
        <end position="160"/>
    </location>
</feature>
<evidence type="ECO:0000313" key="9">
    <source>
        <dbReference type="EMBL" id="KAF4364135.1"/>
    </source>
</evidence>
<evidence type="ECO:0000256" key="6">
    <source>
        <dbReference type="SAM" id="MobiDB-lite"/>
    </source>
</evidence>
<gene>
    <name evidence="9" type="ORF">F8388_003515</name>
    <name evidence="8" type="ORF">G4B88_025051</name>
</gene>
<dbReference type="Proteomes" id="UP000583929">
    <property type="component" value="Unassembled WGS sequence"/>
</dbReference>
<dbReference type="InterPro" id="IPR036163">
    <property type="entry name" value="HMA_dom_sf"/>
</dbReference>
<dbReference type="PANTHER" id="PTHR45868">
    <property type="entry name" value="HEAVY METAL-ASSOCIATED ISOPRENYLATED PLANT PROTEIN 33-RELATED"/>
    <property type="match status" value="1"/>
</dbReference>
<evidence type="ECO:0000256" key="3">
    <source>
        <dbReference type="ARBA" id="ARBA00023288"/>
    </source>
</evidence>
<dbReference type="Gene3D" id="3.30.70.100">
    <property type="match status" value="1"/>
</dbReference>
<evidence type="ECO:0000256" key="1">
    <source>
        <dbReference type="ARBA" id="ARBA00022481"/>
    </source>
</evidence>
<dbReference type="InterPro" id="IPR006121">
    <property type="entry name" value="HMA_dom"/>
</dbReference>
<keyword evidence="11" id="KW-1185">Reference proteome</keyword>
<evidence type="ECO:0000256" key="5">
    <source>
        <dbReference type="ARBA" id="ARBA00024045"/>
    </source>
</evidence>
<feature type="compositionally biased region" description="Basic and acidic residues" evidence="6">
    <location>
        <begin position="204"/>
        <end position="215"/>
    </location>
</feature>
<evidence type="ECO:0000313" key="8">
    <source>
        <dbReference type="EMBL" id="KAF4346636.1"/>
    </source>
</evidence>
<dbReference type="GO" id="GO:0046872">
    <property type="term" value="F:metal ion binding"/>
    <property type="evidence" value="ECO:0007669"/>
    <property type="project" value="UniProtKB-KW"/>
</dbReference>
<dbReference type="CDD" id="cd00371">
    <property type="entry name" value="HMA"/>
    <property type="match status" value="1"/>
</dbReference>
<feature type="region of interest" description="Disordered" evidence="6">
    <location>
        <begin position="347"/>
        <end position="382"/>
    </location>
</feature>
<keyword evidence="4" id="KW-0636">Prenylation</keyword>
<dbReference type="EMBL" id="JAATIQ010000945">
    <property type="protein sequence ID" value="KAF4346636.1"/>
    <property type="molecule type" value="Genomic_DNA"/>
</dbReference>
<dbReference type="PROSITE" id="PS50846">
    <property type="entry name" value="HMA_2"/>
    <property type="match status" value="1"/>
</dbReference>
<dbReference type="SUPFAM" id="SSF55008">
    <property type="entry name" value="HMA, heavy metal-associated domain"/>
    <property type="match status" value="1"/>
</dbReference>
<feature type="domain" description="HMA" evidence="7">
    <location>
        <begin position="35"/>
        <end position="98"/>
    </location>
</feature>
<dbReference type="FunFam" id="3.30.70.100:FF:000008">
    <property type="entry name" value="Copper transport protein ATOX1"/>
    <property type="match status" value="1"/>
</dbReference>
<feature type="compositionally biased region" description="Low complexity" evidence="6">
    <location>
        <begin position="352"/>
        <end position="361"/>
    </location>
</feature>
<feature type="compositionally biased region" description="Basic and acidic residues" evidence="6">
    <location>
        <begin position="116"/>
        <end position="128"/>
    </location>
</feature>
<evidence type="ECO:0000256" key="2">
    <source>
        <dbReference type="ARBA" id="ARBA00022723"/>
    </source>
</evidence>
<feature type="compositionally biased region" description="Low complexity" evidence="6">
    <location>
        <begin position="219"/>
        <end position="230"/>
    </location>
</feature>
<organism evidence="9 10">
    <name type="scientific">Cannabis sativa</name>
    <name type="common">Hemp</name>
    <name type="synonym">Marijuana</name>
    <dbReference type="NCBI Taxonomy" id="3483"/>
    <lineage>
        <taxon>Eukaryota</taxon>
        <taxon>Viridiplantae</taxon>
        <taxon>Streptophyta</taxon>
        <taxon>Embryophyta</taxon>
        <taxon>Tracheophyta</taxon>
        <taxon>Spermatophyta</taxon>
        <taxon>Magnoliopsida</taxon>
        <taxon>eudicotyledons</taxon>
        <taxon>Gunneridae</taxon>
        <taxon>Pentapetalae</taxon>
        <taxon>rosids</taxon>
        <taxon>fabids</taxon>
        <taxon>Rosales</taxon>
        <taxon>Cannabaceae</taxon>
        <taxon>Cannabis</taxon>
    </lineage>
</organism>
<dbReference type="EMBL" id="JAATIP010000169">
    <property type="protein sequence ID" value="KAF4364135.1"/>
    <property type="molecule type" value="Genomic_DNA"/>
</dbReference>
<dbReference type="AlphaFoldDB" id="A0A7J6F0L9"/>
<protein>
    <recommendedName>
        <fullName evidence="7">HMA domain-containing protein</fullName>
    </recommendedName>
</protein>
<feature type="region of interest" description="Disordered" evidence="6">
    <location>
        <begin position="1"/>
        <end position="23"/>
    </location>
</feature>
<keyword evidence="3" id="KW-0449">Lipoprotein</keyword>
<dbReference type="Proteomes" id="UP000525078">
    <property type="component" value="Unassembled WGS sequence"/>
</dbReference>
<evidence type="ECO:0000313" key="10">
    <source>
        <dbReference type="Proteomes" id="UP000525078"/>
    </source>
</evidence>
<comment type="similarity">
    <text evidence="5">Belongs to the HIPP family.</text>
</comment>
<evidence type="ECO:0000313" key="11">
    <source>
        <dbReference type="Proteomes" id="UP000583929"/>
    </source>
</evidence>
<reference evidence="10 11" key="1">
    <citation type="journal article" date="2020" name="bioRxiv">
        <title>Sequence and annotation of 42 cannabis genomes reveals extensive copy number variation in cannabinoid synthesis and pathogen resistance genes.</title>
        <authorList>
            <person name="Mckernan K.J."/>
            <person name="Helbert Y."/>
            <person name="Kane L.T."/>
            <person name="Ebling H."/>
            <person name="Zhang L."/>
            <person name="Liu B."/>
            <person name="Eaton Z."/>
            <person name="Mclaughlin S."/>
            <person name="Kingan S."/>
            <person name="Baybayan P."/>
            <person name="Concepcion G."/>
            <person name="Jordan M."/>
            <person name="Riva A."/>
            <person name="Barbazuk W."/>
            <person name="Harkins T."/>
        </authorList>
    </citation>
    <scope>NUCLEOTIDE SEQUENCE [LARGE SCALE GENOMIC DNA]</scope>
    <source>
        <strain evidence="10 11">cv. Jamaican Lion 4</strain>
        <strain evidence="8">Father</strain>
        <strain evidence="9">Mother</strain>
        <tissue evidence="9">Leaf</tissue>
    </source>
</reference>
<proteinExistence type="inferred from homology"/>
<dbReference type="Pfam" id="PF00403">
    <property type="entry name" value="HMA"/>
    <property type="match status" value="1"/>
</dbReference>
<evidence type="ECO:0000259" key="7">
    <source>
        <dbReference type="PROSITE" id="PS50846"/>
    </source>
</evidence>